<dbReference type="Gene3D" id="1.20.1070.10">
    <property type="entry name" value="Rhodopsin 7-helix transmembrane proteins"/>
    <property type="match status" value="1"/>
</dbReference>
<feature type="domain" description="G-protein coupled receptors family 1 profile" evidence="6">
    <location>
        <begin position="43"/>
        <end position="227"/>
    </location>
</feature>
<evidence type="ECO:0000259" key="6">
    <source>
        <dbReference type="PROSITE" id="PS50262"/>
    </source>
</evidence>
<reference evidence="8" key="1">
    <citation type="submission" date="2016-11" db="UniProtKB">
        <authorList>
            <consortium name="WormBaseParasite"/>
        </authorList>
    </citation>
    <scope>IDENTIFICATION</scope>
</reference>
<keyword evidence="4 5" id="KW-0472">Membrane</keyword>
<keyword evidence="3 5" id="KW-1133">Transmembrane helix</keyword>
<feature type="transmembrane region" description="Helical" evidence="5">
    <location>
        <begin position="63"/>
        <end position="80"/>
    </location>
</feature>
<sequence>MENSTVVPTEESPVITALTVIATFGSDNIAYLKLPVAFLGFFLNIFHLFILTRKSMRVTSINVWLIYIAVCDLIILFYAGREDVKTIWEAEKNECTPPETYLHKILSNTLFTCNRTSWILTPWLVIIMATARLLIISNPMSATFEKLSTPLFAIISSIIITLFCSITSIIMLIPVNIVKIREWIPEESCGFPSNYSQPLYGQGQDGWIPSLELIVVLLFIQGLVNVG</sequence>
<dbReference type="GO" id="GO:0008528">
    <property type="term" value="F:G protein-coupled peptide receptor activity"/>
    <property type="evidence" value="ECO:0007669"/>
    <property type="project" value="InterPro"/>
</dbReference>
<dbReference type="AlphaFoldDB" id="A0A1I7TYD9"/>
<dbReference type="InterPro" id="IPR019427">
    <property type="entry name" value="7TM_GPCR_serpentine_rcpt_Srw"/>
</dbReference>
<name>A0A1I7TYD9_9PELO</name>
<keyword evidence="7" id="KW-1185">Reference proteome</keyword>
<evidence type="ECO:0000313" key="7">
    <source>
        <dbReference type="Proteomes" id="UP000095282"/>
    </source>
</evidence>
<dbReference type="PANTHER" id="PTHR22751">
    <property type="entry name" value="G-PROTEIN COUPLED RECEPTOR-RELATED"/>
    <property type="match status" value="1"/>
</dbReference>
<evidence type="ECO:0000256" key="3">
    <source>
        <dbReference type="ARBA" id="ARBA00022989"/>
    </source>
</evidence>
<protein>
    <submittedName>
        <fullName evidence="8">G_PROTEIN_RECEP_F1_2 domain-containing protein</fullName>
    </submittedName>
</protein>
<dbReference type="WBParaSite" id="Csp11.Scaffold629.g13030.t1">
    <property type="protein sequence ID" value="Csp11.Scaffold629.g13030.t1"/>
    <property type="gene ID" value="Csp11.Scaffold629.g13030"/>
</dbReference>
<dbReference type="InterPro" id="IPR017452">
    <property type="entry name" value="GPCR_Rhodpsn_7TM"/>
</dbReference>
<evidence type="ECO:0000256" key="5">
    <source>
        <dbReference type="SAM" id="Phobius"/>
    </source>
</evidence>
<dbReference type="PROSITE" id="PS50262">
    <property type="entry name" value="G_PROTEIN_RECEP_F1_2"/>
    <property type="match status" value="1"/>
</dbReference>
<evidence type="ECO:0000313" key="8">
    <source>
        <dbReference type="WBParaSite" id="Csp11.Scaffold629.g13030.t1"/>
    </source>
</evidence>
<proteinExistence type="predicted"/>
<organism evidence="7 8">
    <name type="scientific">Caenorhabditis tropicalis</name>
    <dbReference type="NCBI Taxonomy" id="1561998"/>
    <lineage>
        <taxon>Eukaryota</taxon>
        <taxon>Metazoa</taxon>
        <taxon>Ecdysozoa</taxon>
        <taxon>Nematoda</taxon>
        <taxon>Chromadorea</taxon>
        <taxon>Rhabditida</taxon>
        <taxon>Rhabditina</taxon>
        <taxon>Rhabditomorpha</taxon>
        <taxon>Rhabditoidea</taxon>
        <taxon>Rhabditidae</taxon>
        <taxon>Peloderinae</taxon>
        <taxon>Caenorhabditis</taxon>
    </lineage>
</organism>
<comment type="subcellular location">
    <subcellularLocation>
        <location evidence="1">Membrane</location>
    </subcellularLocation>
</comment>
<dbReference type="Proteomes" id="UP000095282">
    <property type="component" value="Unplaced"/>
</dbReference>
<dbReference type="Pfam" id="PF10324">
    <property type="entry name" value="7TM_GPCR_Srw"/>
    <property type="match status" value="1"/>
</dbReference>
<accession>A0A1I7TYD9</accession>
<dbReference type="SUPFAM" id="SSF81321">
    <property type="entry name" value="Family A G protein-coupled receptor-like"/>
    <property type="match status" value="1"/>
</dbReference>
<evidence type="ECO:0000256" key="2">
    <source>
        <dbReference type="ARBA" id="ARBA00022692"/>
    </source>
</evidence>
<feature type="transmembrane region" description="Helical" evidence="5">
    <location>
        <begin position="29"/>
        <end position="51"/>
    </location>
</feature>
<keyword evidence="2 5" id="KW-0812">Transmembrane</keyword>
<dbReference type="GO" id="GO:0016020">
    <property type="term" value="C:membrane"/>
    <property type="evidence" value="ECO:0007669"/>
    <property type="project" value="UniProtKB-SubCell"/>
</dbReference>
<feature type="transmembrane region" description="Helical" evidence="5">
    <location>
        <begin position="147"/>
        <end position="173"/>
    </location>
</feature>
<evidence type="ECO:0000256" key="1">
    <source>
        <dbReference type="ARBA" id="ARBA00004370"/>
    </source>
</evidence>
<evidence type="ECO:0000256" key="4">
    <source>
        <dbReference type="ARBA" id="ARBA00023136"/>
    </source>
</evidence>
<feature type="transmembrane region" description="Helical" evidence="5">
    <location>
        <begin position="116"/>
        <end position="135"/>
    </location>
</feature>